<dbReference type="InterPro" id="IPR013154">
    <property type="entry name" value="ADH-like_N"/>
</dbReference>
<dbReference type="STRING" id="1232683.ADIMK_3318"/>
<dbReference type="EMBL" id="JMQN01000048">
    <property type="protein sequence ID" value="KEA62427.1"/>
    <property type="molecule type" value="Genomic_DNA"/>
</dbReference>
<dbReference type="PANTHER" id="PTHR11695:SF294">
    <property type="entry name" value="RETICULON-4-INTERACTING PROTEIN 1, MITOCHONDRIAL"/>
    <property type="match status" value="1"/>
</dbReference>
<dbReference type="Gene3D" id="3.90.180.10">
    <property type="entry name" value="Medium-chain alcohol dehydrogenases, catalytic domain"/>
    <property type="match status" value="1"/>
</dbReference>
<dbReference type="SUPFAM" id="SSF51735">
    <property type="entry name" value="NAD(P)-binding Rossmann-fold domains"/>
    <property type="match status" value="1"/>
</dbReference>
<evidence type="ECO:0000256" key="1">
    <source>
        <dbReference type="ARBA" id="ARBA00023002"/>
    </source>
</evidence>
<dbReference type="InterPro" id="IPR036291">
    <property type="entry name" value="NAD(P)-bd_dom_sf"/>
</dbReference>
<evidence type="ECO:0000259" key="2">
    <source>
        <dbReference type="SMART" id="SM00829"/>
    </source>
</evidence>
<dbReference type="RefSeq" id="WP_051693045.1">
    <property type="nucleotide sequence ID" value="NZ_JMQN01000048.1"/>
</dbReference>
<dbReference type="EC" id="1.1.1.-" evidence="3"/>
<dbReference type="Pfam" id="PF08240">
    <property type="entry name" value="ADH_N"/>
    <property type="match status" value="1"/>
</dbReference>
<dbReference type="OrthoDB" id="9785812at2"/>
<keyword evidence="4" id="KW-1185">Reference proteome</keyword>
<name>A0A081FV72_9GAMM</name>
<dbReference type="Pfam" id="PF13602">
    <property type="entry name" value="ADH_zinc_N_2"/>
    <property type="match status" value="1"/>
</dbReference>
<organism evidence="3 4">
    <name type="scientific">Marinobacterium lacunae</name>
    <dbReference type="NCBI Taxonomy" id="1232683"/>
    <lineage>
        <taxon>Bacteria</taxon>
        <taxon>Pseudomonadati</taxon>
        <taxon>Pseudomonadota</taxon>
        <taxon>Gammaproteobacteria</taxon>
        <taxon>Oceanospirillales</taxon>
        <taxon>Oceanospirillaceae</taxon>
        <taxon>Marinobacterium</taxon>
    </lineage>
</organism>
<dbReference type="GO" id="GO:0008270">
    <property type="term" value="F:zinc ion binding"/>
    <property type="evidence" value="ECO:0007669"/>
    <property type="project" value="InterPro"/>
</dbReference>
<dbReference type="InterPro" id="IPR002364">
    <property type="entry name" value="Quin_OxRdtase/zeta-crystal_CS"/>
</dbReference>
<dbReference type="InterPro" id="IPR011032">
    <property type="entry name" value="GroES-like_sf"/>
</dbReference>
<dbReference type="PANTHER" id="PTHR11695">
    <property type="entry name" value="ALCOHOL DEHYDROGENASE RELATED"/>
    <property type="match status" value="1"/>
</dbReference>
<proteinExistence type="predicted"/>
<dbReference type="InterPro" id="IPR050700">
    <property type="entry name" value="YIM1/Zinc_Alcohol_DH_Fams"/>
</dbReference>
<dbReference type="SUPFAM" id="SSF50129">
    <property type="entry name" value="GroES-like"/>
    <property type="match status" value="1"/>
</dbReference>
<dbReference type="AlphaFoldDB" id="A0A081FV72"/>
<feature type="domain" description="Enoyl reductase (ER)" evidence="2">
    <location>
        <begin position="10"/>
        <end position="310"/>
    </location>
</feature>
<dbReference type="Gene3D" id="3.40.50.720">
    <property type="entry name" value="NAD(P)-binding Rossmann-like Domain"/>
    <property type="match status" value="1"/>
</dbReference>
<protein>
    <submittedName>
        <fullName evidence="3">Bifunctional protein: zinc-containing alcohol dehydrogenase</fullName>
        <ecNumber evidence="3">1.1.1.-</ecNumber>
    </submittedName>
</protein>
<dbReference type="GO" id="GO:0016491">
    <property type="term" value="F:oxidoreductase activity"/>
    <property type="evidence" value="ECO:0007669"/>
    <property type="project" value="UniProtKB-KW"/>
</dbReference>
<evidence type="ECO:0000313" key="3">
    <source>
        <dbReference type="EMBL" id="KEA62427.1"/>
    </source>
</evidence>
<sequence>MKAIRLHAFGGPENLTLEEVDTPIPARGEVLIRNRAAGVNPIDWKTCSGGGASAFIGELPYIPGWECAGTIEALGDGVSEFSVGDEVFGFLRFPEAAGCYAEYVCAPINQIAKRPQALSVEAAGSLGLAGLTAWQALHDKAGIQAGQRVLVLAAAGGVGHLAVQLAKAAGAHVIGTASSANQDFIASLGCDECIDYTSANLSVSLRDIDIIIDGVGGATAIEALPCLKSGGVMVTLPSVTAAEVAQAGEKSGYQVMGIRVEPNGADLAKLAALAETGQLTLSLAQALPLAEAGEAHRLSASGHQRGKLVLTLA</sequence>
<dbReference type="eggNOG" id="COG0604">
    <property type="taxonomic scope" value="Bacteria"/>
</dbReference>
<dbReference type="PROSITE" id="PS01162">
    <property type="entry name" value="QOR_ZETA_CRYSTAL"/>
    <property type="match status" value="1"/>
</dbReference>
<evidence type="ECO:0000313" key="4">
    <source>
        <dbReference type="Proteomes" id="UP000028252"/>
    </source>
</evidence>
<dbReference type="PATRIC" id="fig|1232683.4.peg.3264"/>
<gene>
    <name evidence="3" type="ORF">ADIMK_3318</name>
</gene>
<accession>A0A081FV72</accession>
<dbReference type="Proteomes" id="UP000028252">
    <property type="component" value="Unassembled WGS sequence"/>
</dbReference>
<dbReference type="InterPro" id="IPR020843">
    <property type="entry name" value="ER"/>
</dbReference>
<reference evidence="3 4" key="1">
    <citation type="submission" date="2014-04" db="EMBL/GenBank/DDBJ databases">
        <title>Marinobacterium kochiensis sp. nov., isolated from sediment sample collected from Kochi backwaters in Kerala, India.</title>
        <authorList>
            <person name="Singh A."/>
            <person name="Pinnaka A.K."/>
        </authorList>
    </citation>
    <scope>NUCLEOTIDE SEQUENCE [LARGE SCALE GENOMIC DNA]</scope>
    <source>
        <strain evidence="3 4">AK27</strain>
    </source>
</reference>
<keyword evidence="1 3" id="KW-0560">Oxidoreductase</keyword>
<dbReference type="CDD" id="cd05289">
    <property type="entry name" value="MDR_like_2"/>
    <property type="match status" value="1"/>
</dbReference>
<dbReference type="SMART" id="SM00829">
    <property type="entry name" value="PKS_ER"/>
    <property type="match status" value="1"/>
</dbReference>
<comment type="caution">
    <text evidence="3">The sequence shown here is derived from an EMBL/GenBank/DDBJ whole genome shotgun (WGS) entry which is preliminary data.</text>
</comment>